<reference evidence="2 3" key="1">
    <citation type="journal article" date="2019" name="Int. J. Syst. Evol. Microbiol.">
        <title>The Global Catalogue of Microorganisms (GCM) 10K type strain sequencing project: providing services to taxonomists for standard genome sequencing and annotation.</title>
        <authorList>
            <consortium name="The Broad Institute Genomics Platform"/>
            <consortium name="The Broad Institute Genome Sequencing Center for Infectious Disease"/>
            <person name="Wu L."/>
            <person name="Ma J."/>
        </authorList>
    </citation>
    <scope>NUCLEOTIDE SEQUENCE [LARGE SCALE GENOMIC DNA]</scope>
    <source>
        <strain evidence="2 3">JCM 12149</strain>
    </source>
</reference>
<feature type="transmembrane region" description="Helical" evidence="1">
    <location>
        <begin position="355"/>
        <end position="373"/>
    </location>
</feature>
<keyword evidence="1" id="KW-0812">Transmembrane</keyword>
<feature type="transmembrane region" description="Helical" evidence="1">
    <location>
        <begin position="326"/>
        <end position="346"/>
    </location>
</feature>
<feature type="transmembrane region" description="Helical" evidence="1">
    <location>
        <begin position="295"/>
        <end position="314"/>
    </location>
</feature>
<sequence>MTDKRNYVPIALFTGIFLFYFFIAFQTPYTGDDWTWGTERGMTRLDNLFADYNGRYLSNIIEILATRFAFLRYVVLSLFATALVYVIGRVTSQDNNLLYWLLAFLFMLLLPTDIYAQTFGWTAGFVNYVPSMVLLILYIMMVKNIFSDEPPTYRTWQVYAAIPLGLSTQLIVEHVTIFSIVIACMVVVYTVVVHRTVCRVHLVYLLSSVIGAVIMFSNSAYWNILNGQDKHAYREIKNGADAGILGKSYDVFSGDMYRYLFIDNPAIHLFIGVMIMILVVHGASRSRVSQVVKPIVLLGVGGFVLYVVIFQHMLGNAYLGPLTNDAEALLSAFYFIAVSLSVMVFVKDSPARNRLLLYVLGIVLLSAPFAYVTPYGPRAALASYIFMVLLGLELFAYNKKWHAWGSKPLRSALISLVVAAVVAYVGIFSTIGHANEKRLTHLQTQAVTTDQPIYLPELPFSSFMWFSTPPDAHFNRMFKRFYGVPEKQDVRFIPYAEWNRKH</sequence>
<organism evidence="2 3">
    <name type="scientific">Lentibacillus halophilus</name>
    <dbReference type="NCBI Taxonomy" id="295065"/>
    <lineage>
        <taxon>Bacteria</taxon>
        <taxon>Bacillati</taxon>
        <taxon>Bacillota</taxon>
        <taxon>Bacilli</taxon>
        <taxon>Bacillales</taxon>
        <taxon>Bacillaceae</taxon>
        <taxon>Lentibacillus</taxon>
    </lineage>
</organism>
<feature type="transmembrane region" description="Helical" evidence="1">
    <location>
        <begin position="6"/>
        <end position="25"/>
    </location>
</feature>
<evidence type="ECO:0000313" key="2">
    <source>
        <dbReference type="EMBL" id="GAA0435200.1"/>
    </source>
</evidence>
<name>A0ABN0Z771_9BACI</name>
<gene>
    <name evidence="2" type="ORF">GCM10008983_09710</name>
</gene>
<feature type="transmembrane region" description="Helical" evidence="1">
    <location>
        <begin position="166"/>
        <end position="191"/>
    </location>
</feature>
<feature type="transmembrane region" description="Helical" evidence="1">
    <location>
        <begin position="70"/>
        <end position="91"/>
    </location>
</feature>
<accession>A0ABN0Z771</accession>
<evidence type="ECO:0000256" key="1">
    <source>
        <dbReference type="SAM" id="Phobius"/>
    </source>
</evidence>
<dbReference type="RefSeq" id="WP_343751535.1">
    <property type="nucleotide sequence ID" value="NZ_BAAADM010000026.1"/>
</dbReference>
<protein>
    <recommendedName>
        <fullName evidence="4">Glucosyl transferase GtrII</fullName>
    </recommendedName>
</protein>
<comment type="caution">
    <text evidence="2">The sequence shown here is derived from an EMBL/GenBank/DDBJ whole genome shotgun (WGS) entry which is preliminary data.</text>
</comment>
<dbReference type="Proteomes" id="UP001501459">
    <property type="component" value="Unassembled WGS sequence"/>
</dbReference>
<dbReference type="InterPro" id="IPR045691">
    <property type="entry name" value="DUF6056"/>
</dbReference>
<evidence type="ECO:0000313" key="3">
    <source>
        <dbReference type="Proteomes" id="UP001501459"/>
    </source>
</evidence>
<feature type="transmembrane region" description="Helical" evidence="1">
    <location>
        <begin position="203"/>
        <end position="224"/>
    </location>
</feature>
<feature type="transmembrane region" description="Helical" evidence="1">
    <location>
        <begin position="97"/>
        <end position="116"/>
    </location>
</feature>
<feature type="transmembrane region" description="Helical" evidence="1">
    <location>
        <begin position="266"/>
        <end position="283"/>
    </location>
</feature>
<keyword evidence="3" id="KW-1185">Reference proteome</keyword>
<feature type="transmembrane region" description="Helical" evidence="1">
    <location>
        <begin position="379"/>
        <end position="397"/>
    </location>
</feature>
<evidence type="ECO:0008006" key="4">
    <source>
        <dbReference type="Google" id="ProtNLM"/>
    </source>
</evidence>
<feature type="transmembrane region" description="Helical" evidence="1">
    <location>
        <begin position="128"/>
        <end position="146"/>
    </location>
</feature>
<keyword evidence="1" id="KW-0472">Membrane</keyword>
<feature type="transmembrane region" description="Helical" evidence="1">
    <location>
        <begin position="409"/>
        <end position="431"/>
    </location>
</feature>
<proteinExistence type="predicted"/>
<dbReference type="Pfam" id="PF19528">
    <property type="entry name" value="DUF6056"/>
    <property type="match status" value="1"/>
</dbReference>
<keyword evidence="1" id="KW-1133">Transmembrane helix</keyword>
<dbReference type="EMBL" id="BAAADM010000026">
    <property type="protein sequence ID" value="GAA0435200.1"/>
    <property type="molecule type" value="Genomic_DNA"/>
</dbReference>